<protein>
    <submittedName>
        <fullName evidence="1">Uncharacterized protein</fullName>
    </submittedName>
</protein>
<accession>A0ABW5AZM4</accession>
<keyword evidence="2" id="KW-1185">Reference proteome</keyword>
<name>A0ABW5AZM4_9FLAO</name>
<dbReference type="Proteomes" id="UP001597344">
    <property type="component" value="Unassembled WGS sequence"/>
</dbReference>
<dbReference type="RefSeq" id="WP_378320325.1">
    <property type="nucleotide sequence ID" value="NZ_JBHUHY010000011.1"/>
</dbReference>
<gene>
    <name evidence="1" type="ORF">ACFSJT_11070</name>
</gene>
<reference evidence="2" key="1">
    <citation type="journal article" date="2019" name="Int. J. Syst. Evol. Microbiol.">
        <title>The Global Catalogue of Microorganisms (GCM) 10K type strain sequencing project: providing services to taxonomists for standard genome sequencing and annotation.</title>
        <authorList>
            <consortium name="The Broad Institute Genomics Platform"/>
            <consortium name="The Broad Institute Genome Sequencing Center for Infectious Disease"/>
            <person name="Wu L."/>
            <person name="Ma J."/>
        </authorList>
    </citation>
    <scope>NUCLEOTIDE SEQUENCE [LARGE SCALE GENOMIC DNA]</scope>
    <source>
        <strain evidence="2">DT92</strain>
    </source>
</reference>
<organism evidence="1 2">
    <name type="scientific">Aquimarina celericrescens</name>
    <dbReference type="NCBI Taxonomy" id="1964542"/>
    <lineage>
        <taxon>Bacteria</taxon>
        <taxon>Pseudomonadati</taxon>
        <taxon>Bacteroidota</taxon>
        <taxon>Flavobacteriia</taxon>
        <taxon>Flavobacteriales</taxon>
        <taxon>Flavobacteriaceae</taxon>
        <taxon>Aquimarina</taxon>
    </lineage>
</organism>
<evidence type="ECO:0000313" key="1">
    <source>
        <dbReference type="EMBL" id="MFD2187331.1"/>
    </source>
</evidence>
<evidence type="ECO:0000313" key="2">
    <source>
        <dbReference type="Proteomes" id="UP001597344"/>
    </source>
</evidence>
<proteinExistence type="predicted"/>
<comment type="caution">
    <text evidence="1">The sequence shown here is derived from an EMBL/GenBank/DDBJ whole genome shotgun (WGS) entry which is preliminary data.</text>
</comment>
<sequence length="96" mass="11118">MRINWLPKNTATSSDIQKLLDLEYKFRSKAIRILLAIGEDQDDFDLDHITFDFHTADTVFFISKMTPQPIYGYLSELASNSVDSEIPWFCHTQTSL</sequence>
<dbReference type="EMBL" id="JBHUHY010000011">
    <property type="protein sequence ID" value="MFD2187331.1"/>
    <property type="molecule type" value="Genomic_DNA"/>
</dbReference>